<dbReference type="AlphaFoldDB" id="A0A0R1H2W5"/>
<accession>A0A0R1H2W5</accession>
<dbReference type="InterPro" id="IPR041796">
    <property type="entry name" value="Mre11_N"/>
</dbReference>
<dbReference type="STRING" id="1423726.FC07_GL002623"/>
<protein>
    <recommendedName>
        <fullName evidence="3 7">Nuclease SbcCD subunit D</fullName>
    </recommendedName>
</protein>
<keyword evidence="4 7" id="KW-0540">Nuclease</keyword>
<dbReference type="PANTHER" id="PTHR30337:SF0">
    <property type="entry name" value="NUCLEASE SBCCD SUBUNIT D"/>
    <property type="match status" value="1"/>
</dbReference>
<dbReference type="Pfam" id="PF12320">
    <property type="entry name" value="SbcD_C"/>
    <property type="match status" value="1"/>
</dbReference>
<keyword evidence="7" id="KW-0255">Endonuclease</keyword>
<comment type="subunit">
    <text evidence="2 7">Heterodimer of SbcC and SbcD.</text>
</comment>
<dbReference type="InterPro" id="IPR004593">
    <property type="entry name" value="SbcD"/>
</dbReference>
<dbReference type="EMBL" id="AZDA01000003">
    <property type="protein sequence ID" value="KRK40870.1"/>
    <property type="molecule type" value="Genomic_DNA"/>
</dbReference>
<evidence type="ECO:0000256" key="1">
    <source>
        <dbReference type="ARBA" id="ARBA00010555"/>
    </source>
</evidence>
<evidence type="ECO:0000313" key="10">
    <source>
        <dbReference type="EMBL" id="KRK40870.1"/>
    </source>
</evidence>
<comment type="similarity">
    <text evidence="1 7">Belongs to the SbcD family.</text>
</comment>
<keyword evidence="7" id="KW-0233">DNA recombination</keyword>
<keyword evidence="11" id="KW-1185">Reference proteome</keyword>
<dbReference type="InterPro" id="IPR050535">
    <property type="entry name" value="DNA_Repair-Maintenance_Comp"/>
</dbReference>
<gene>
    <name evidence="7" type="primary">sbcD</name>
    <name evidence="10" type="ORF">FC07_GL002623</name>
</gene>
<evidence type="ECO:0000256" key="6">
    <source>
        <dbReference type="ARBA" id="ARBA00022839"/>
    </source>
</evidence>
<comment type="caution">
    <text evidence="10">The sequence shown here is derived from an EMBL/GenBank/DDBJ whole genome shotgun (WGS) entry which is preliminary data.</text>
</comment>
<evidence type="ECO:0000313" key="11">
    <source>
        <dbReference type="Proteomes" id="UP000051461"/>
    </source>
</evidence>
<evidence type="ECO:0000259" key="8">
    <source>
        <dbReference type="Pfam" id="PF00149"/>
    </source>
</evidence>
<dbReference type="Gene3D" id="3.60.21.10">
    <property type="match status" value="1"/>
</dbReference>
<proteinExistence type="inferred from homology"/>
<keyword evidence="6 7" id="KW-0269">Exonuclease</keyword>
<dbReference type="GO" id="GO:0008408">
    <property type="term" value="F:3'-5' exonuclease activity"/>
    <property type="evidence" value="ECO:0007669"/>
    <property type="project" value="InterPro"/>
</dbReference>
<dbReference type="InterPro" id="IPR004843">
    <property type="entry name" value="Calcineurin-like_PHP"/>
</dbReference>
<keyword evidence="5 7" id="KW-0378">Hydrolase</keyword>
<dbReference type="Pfam" id="PF00149">
    <property type="entry name" value="Metallophos"/>
    <property type="match status" value="1"/>
</dbReference>
<dbReference type="GO" id="GO:0004519">
    <property type="term" value="F:endonuclease activity"/>
    <property type="evidence" value="ECO:0007669"/>
    <property type="project" value="UniProtKB-KW"/>
</dbReference>
<evidence type="ECO:0000256" key="3">
    <source>
        <dbReference type="ARBA" id="ARBA00013365"/>
    </source>
</evidence>
<keyword evidence="7" id="KW-0235">DNA replication</keyword>
<dbReference type="InterPro" id="IPR026843">
    <property type="entry name" value="SbcD_C"/>
</dbReference>
<organism evidence="10 11">
    <name type="scientific">Loigolactobacillus bifermentans DSM 20003</name>
    <dbReference type="NCBI Taxonomy" id="1423726"/>
    <lineage>
        <taxon>Bacteria</taxon>
        <taxon>Bacillati</taxon>
        <taxon>Bacillota</taxon>
        <taxon>Bacilli</taxon>
        <taxon>Lactobacillales</taxon>
        <taxon>Lactobacillaceae</taxon>
        <taxon>Loigolactobacillus</taxon>
    </lineage>
</organism>
<evidence type="ECO:0000256" key="7">
    <source>
        <dbReference type="RuleBase" id="RU363069"/>
    </source>
</evidence>
<comment type="function">
    <text evidence="7">SbcCD cleaves DNA hairpin structures. These structures can inhibit DNA replication and are intermediates in certain DNA recombination reactions. The complex acts as a 3'-&gt;5' double strand exonuclease that can open hairpins. It also has a 5' single-strand endonuclease activity.</text>
</comment>
<dbReference type="OrthoDB" id="9773856at2"/>
<dbReference type="SUPFAM" id="SSF56300">
    <property type="entry name" value="Metallo-dependent phosphatases"/>
    <property type="match status" value="1"/>
</dbReference>
<feature type="domain" description="Calcineurin-like phosphoesterase" evidence="8">
    <location>
        <begin position="1"/>
        <end position="213"/>
    </location>
</feature>
<evidence type="ECO:0000259" key="9">
    <source>
        <dbReference type="Pfam" id="PF12320"/>
    </source>
</evidence>
<evidence type="ECO:0000256" key="4">
    <source>
        <dbReference type="ARBA" id="ARBA00022722"/>
    </source>
</evidence>
<dbReference type="CDD" id="cd00840">
    <property type="entry name" value="MPP_Mre11_N"/>
    <property type="match status" value="1"/>
</dbReference>
<dbReference type="PANTHER" id="PTHR30337">
    <property type="entry name" value="COMPONENT OF ATP-DEPENDENT DSDNA EXONUCLEASE"/>
    <property type="match status" value="1"/>
</dbReference>
<dbReference type="Proteomes" id="UP000051461">
    <property type="component" value="Unassembled WGS sequence"/>
</dbReference>
<dbReference type="PATRIC" id="fig|1423726.3.peg.2731"/>
<dbReference type="GO" id="GO:0006310">
    <property type="term" value="P:DNA recombination"/>
    <property type="evidence" value="ECO:0007669"/>
    <property type="project" value="UniProtKB-KW"/>
</dbReference>
<dbReference type="RefSeq" id="WP_057903306.1">
    <property type="nucleotide sequence ID" value="NZ_AZDA01000003.1"/>
</dbReference>
<name>A0A0R1H2W5_9LACO</name>
<sequence>MRFLHTADWHLGKKLNGFDLLADQQAILTQIQTIAAREQVDAMVIAGDLYDHHLPSETTVHLLNQTLQTINLDQKLPLLAISGNHDSAPRLATGSPWFENTAFYLHTQLAQAFEPVVLGDTQFFLLPYFEPFAARQYFDDPDLTTIAKAMQAVITKLKTLFLPDKKHVLVAHFFAAGGDIGSSETSLTIGGLDIVPLALLADFDYVALGHLHSKDALHQDRIRYSGAPLKFAVGEASQTKGVWIVDTAPFQAQFVPLHPLRDLRQLNASFETLLTPTFYEQQATDDYLAITLTDDDIIPNLRGRLQTIYPHLLQVRRATGAVQLTQATQAVAQLAPLDLLADYYQALNGTALTAAQQKWAQEQLRTVEKGEK</sequence>
<dbReference type="GO" id="GO:0006260">
    <property type="term" value="P:DNA replication"/>
    <property type="evidence" value="ECO:0007669"/>
    <property type="project" value="UniProtKB-KW"/>
</dbReference>
<dbReference type="NCBIfam" id="TIGR00619">
    <property type="entry name" value="sbcd"/>
    <property type="match status" value="1"/>
</dbReference>
<evidence type="ECO:0000256" key="2">
    <source>
        <dbReference type="ARBA" id="ARBA00011322"/>
    </source>
</evidence>
<reference evidence="10 11" key="1">
    <citation type="journal article" date="2015" name="Genome Announc.">
        <title>Expanding the biotechnology potential of lactobacilli through comparative genomics of 213 strains and associated genera.</title>
        <authorList>
            <person name="Sun Z."/>
            <person name="Harris H.M."/>
            <person name="McCann A."/>
            <person name="Guo C."/>
            <person name="Argimon S."/>
            <person name="Zhang W."/>
            <person name="Yang X."/>
            <person name="Jeffery I.B."/>
            <person name="Cooney J.C."/>
            <person name="Kagawa T.F."/>
            <person name="Liu W."/>
            <person name="Song Y."/>
            <person name="Salvetti E."/>
            <person name="Wrobel A."/>
            <person name="Rasinkangas P."/>
            <person name="Parkhill J."/>
            <person name="Rea M.C."/>
            <person name="O'Sullivan O."/>
            <person name="Ritari J."/>
            <person name="Douillard F.P."/>
            <person name="Paul Ross R."/>
            <person name="Yang R."/>
            <person name="Briner A.E."/>
            <person name="Felis G.E."/>
            <person name="de Vos W.M."/>
            <person name="Barrangou R."/>
            <person name="Klaenhammer T.R."/>
            <person name="Caufield P.W."/>
            <person name="Cui Y."/>
            <person name="Zhang H."/>
            <person name="O'Toole P.W."/>
        </authorList>
    </citation>
    <scope>NUCLEOTIDE SEQUENCE [LARGE SCALE GENOMIC DNA]</scope>
    <source>
        <strain evidence="10 11">DSM 20003</strain>
    </source>
</reference>
<feature type="domain" description="Nuclease SbcCD subunit D C-terminal" evidence="9">
    <location>
        <begin position="259"/>
        <end position="346"/>
    </location>
</feature>
<evidence type="ECO:0000256" key="5">
    <source>
        <dbReference type="ARBA" id="ARBA00022801"/>
    </source>
</evidence>
<dbReference type="InterPro" id="IPR029052">
    <property type="entry name" value="Metallo-depent_PP-like"/>
</dbReference>